<dbReference type="AlphaFoldDB" id="A0A662YWH0"/>
<keyword evidence="3 7" id="KW-0812">Transmembrane</keyword>
<evidence type="ECO:0000313" key="9">
    <source>
        <dbReference type="Proteomes" id="UP000289886"/>
    </source>
</evidence>
<feature type="binding site" evidence="6">
    <location>
        <position position="281"/>
    </location>
    <ligand>
        <name>Zn(2+)</name>
        <dbReference type="ChEBI" id="CHEBI:29105"/>
    </ligand>
</feature>
<comment type="similarity">
    <text evidence="2">Belongs to the ADIPOR family.</text>
</comment>
<feature type="transmembrane region" description="Helical" evidence="7">
    <location>
        <begin position="283"/>
        <end position="300"/>
    </location>
</feature>
<feature type="transmembrane region" description="Helical" evidence="7">
    <location>
        <begin position="228"/>
        <end position="248"/>
    </location>
</feature>
<evidence type="ECO:0000256" key="2">
    <source>
        <dbReference type="ARBA" id="ARBA00007018"/>
    </source>
</evidence>
<dbReference type="GO" id="GO:0012505">
    <property type="term" value="C:endomembrane system"/>
    <property type="evidence" value="ECO:0007669"/>
    <property type="project" value="UniProtKB-SubCell"/>
</dbReference>
<dbReference type="NCBIfam" id="TIGR01065">
    <property type="entry name" value="hlyIII"/>
    <property type="match status" value="1"/>
</dbReference>
<dbReference type="GO" id="GO:0016020">
    <property type="term" value="C:membrane"/>
    <property type="evidence" value="ECO:0007669"/>
    <property type="project" value="InterPro"/>
</dbReference>
<dbReference type="InterPro" id="IPR004254">
    <property type="entry name" value="AdipoR/HlyIII-related"/>
</dbReference>
<evidence type="ECO:0000256" key="3">
    <source>
        <dbReference type="ARBA" id="ARBA00022692"/>
    </source>
</evidence>
<feature type="transmembrane region" description="Helical" evidence="7">
    <location>
        <begin position="254"/>
        <end position="271"/>
    </location>
</feature>
<dbReference type="GO" id="GO:0046872">
    <property type="term" value="F:metal ion binding"/>
    <property type="evidence" value="ECO:0007669"/>
    <property type="project" value="UniProtKB-KW"/>
</dbReference>
<dbReference type="EMBL" id="SCEB01000092">
    <property type="protein sequence ID" value="RXN01061.1"/>
    <property type="molecule type" value="Genomic_DNA"/>
</dbReference>
<protein>
    <submittedName>
        <fullName evidence="8">Monocyte to macrophage differentiation factor</fullName>
    </submittedName>
</protein>
<dbReference type="PANTHER" id="PTHR20855">
    <property type="entry name" value="ADIPOR/PROGESTIN RECEPTOR-RELATED"/>
    <property type="match status" value="1"/>
</dbReference>
<dbReference type="Proteomes" id="UP000289886">
    <property type="component" value="Unassembled WGS sequence"/>
</dbReference>
<evidence type="ECO:0000256" key="7">
    <source>
        <dbReference type="SAM" id="Phobius"/>
    </source>
</evidence>
<evidence type="ECO:0000256" key="5">
    <source>
        <dbReference type="ARBA" id="ARBA00023136"/>
    </source>
</evidence>
<sequence length="315" mass="36051">MEFYLEIDPVTLNLIILVASYVILLLVFLVSCVLYDCRGKDPSKEYDSEPALATQSPIRLVVMQSSPATARFGEKVASTFMNTRAAANCRYQPTGYEHAANCCTHAFLIVPAFVGMTLLCRLSDDSWKKITAWIYGMGLCTLFLVSTVFHTISWKKSHMRNVEHCFHMCDRMVIYFFIAASYTPWLNLRELGPLASHMRWFIWLMAAGGTVFVFLYHENVLFVYRYKLVELLFYLTMGFSPALVVMSMNNTEGLQELAWGGFLYCLGVIFFKSDGIIPFAHAIWHVFVALAAAVHYYAIWKYLYKSPLTDLIRDL</sequence>
<proteinExistence type="inferred from homology"/>
<keyword evidence="4 7" id="KW-1133">Transmembrane helix</keyword>
<feature type="transmembrane region" description="Helical" evidence="7">
    <location>
        <begin position="130"/>
        <end position="152"/>
    </location>
</feature>
<comment type="caution">
    <text evidence="8">The sequence shown here is derived from an EMBL/GenBank/DDBJ whole genome shotgun (WGS) entry which is preliminary data.</text>
</comment>
<feature type="transmembrane region" description="Helical" evidence="7">
    <location>
        <begin position="172"/>
        <end position="188"/>
    </location>
</feature>
<comment type="subcellular location">
    <subcellularLocation>
        <location evidence="1">Endomembrane system</location>
        <topology evidence="1">Multi-pass membrane protein</topology>
    </subcellularLocation>
</comment>
<feature type="transmembrane region" description="Helical" evidence="7">
    <location>
        <begin position="99"/>
        <end position="118"/>
    </location>
</feature>
<reference evidence="8 9" key="1">
    <citation type="submission" date="2019-01" db="EMBL/GenBank/DDBJ databases">
        <title>Draft Genome and Complete Hox-Cluster Characterization of the Sterlet Sturgeon (Acipenser ruthenus).</title>
        <authorList>
            <person name="Wei Q."/>
        </authorList>
    </citation>
    <scope>NUCLEOTIDE SEQUENCE [LARGE SCALE GENOMIC DNA]</scope>
    <source>
        <strain evidence="8">WHYD16114868_AA</strain>
        <tissue evidence="8">Blood</tissue>
    </source>
</reference>
<evidence type="ECO:0000256" key="4">
    <source>
        <dbReference type="ARBA" id="ARBA00022989"/>
    </source>
</evidence>
<dbReference type="PANTHER" id="PTHR20855:SF26">
    <property type="entry name" value="MONOCYTE TO MACROPHAGE DIFFERENTIATION FACTOR"/>
    <property type="match status" value="1"/>
</dbReference>
<evidence type="ECO:0000313" key="8">
    <source>
        <dbReference type="EMBL" id="RXN01061.1"/>
    </source>
</evidence>
<name>A0A662YWH0_ACIRT</name>
<evidence type="ECO:0000256" key="1">
    <source>
        <dbReference type="ARBA" id="ARBA00004127"/>
    </source>
</evidence>
<keyword evidence="9" id="KW-1185">Reference proteome</keyword>
<feature type="transmembrane region" description="Helical" evidence="7">
    <location>
        <begin position="12"/>
        <end position="35"/>
    </location>
</feature>
<evidence type="ECO:0000256" key="6">
    <source>
        <dbReference type="PIRSR" id="PIRSR604254-1"/>
    </source>
</evidence>
<gene>
    <name evidence="8" type="ORF">EOD39_8057</name>
</gene>
<feature type="binding site" evidence="6">
    <location>
        <position position="150"/>
    </location>
    <ligand>
        <name>Zn(2+)</name>
        <dbReference type="ChEBI" id="CHEBI:29105"/>
    </ligand>
</feature>
<dbReference type="InterPro" id="IPR005744">
    <property type="entry name" value="Hy-lIII"/>
</dbReference>
<keyword evidence="6" id="KW-0862">Zinc</keyword>
<keyword evidence="6" id="KW-0479">Metal-binding</keyword>
<keyword evidence="5 7" id="KW-0472">Membrane</keyword>
<dbReference type="GO" id="GO:0140911">
    <property type="term" value="F:pore-forming activity"/>
    <property type="evidence" value="ECO:0007669"/>
    <property type="project" value="InterPro"/>
</dbReference>
<accession>A0A662YWH0</accession>
<dbReference type="Pfam" id="PF03006">
    <property type="entry name" value="HlyIII"/>
    <property type="match status" value="1"/>
</dbReference>
<organism evidence="8 9">
    <name type="scientific">Acipenser ruthenus</name>
    <name type="common">Sterlet sturgeon</name>
    <dbReference type="NCBI Taxonomy" id="7906"/>
    <lineage>
        <taxon>Eukaryota</taxon>
        <taxon>Metazoa</taxon>
        <taxon>Chordata</taxon>
        <taxon>Craniata</taxon>
        <taxon>Vertebrata</taxon>
        <taxon>Euteleostomi</taxon>
        <taxon>Actinopterygii</taxon>
        <taxon>Chondrostei</taxon>
        <taxon>Acipenseriformes</taxon>
        <taxon>Acipenseridae</taxon>
        <taxon>Acipenser</taxon>
    </lineage>
</organism>
<feature type="transmembrane region" description="Helical" evidence="7">
    <location>
        <begin position="200"/>
        <end position="216"/>
    </location>
</feature>
<feature type="binding site" evidence="6">
    <location>
        <position position="285"/>
    </location>
    <ligand>
        <name>Zn(2+)</name>
        <dbReference type="ChEBI" id="CHEBI:29105"/>
    </ligand>
</feature>